<sequence>MKMPLCRCLNYSFKLCILVIFYLENGSILVSGRAKQTSAQRHVENIPFLNQAGQTRSLLLRSPTVFTAMIRPLHYLYLICCDLVTVYSLQAIATYRNGAVDTEQVQLRLSCKHRNMSAPCHVCFIGQSGPSRNVKFVRWVRRQTFTETNSMDREFTDTKFYQAIFMTRYLHDTNSH</sequence>
<reference evidence="1 2" key="1">
    <citation type="submission" date="2016-07" db="EMBL/GenBank/DDBJ databases">
        <title>Multiple horizontal gene transfer events from other fungi enriched the ability of initially mycotrophic Trichoderma (Ascomycota) to feed on dead plant biomass.</title>
        <authorList>
            <consortium name="DOE Joint Genome Institute"/>
            <person name="Aerts A."/>
            <person name="Atanasova L."/>
            <person name="Chenthamara K."/>
            <person name="Zhang J."/>
            <person name="Grujic M."/>
            <person name="Henrissat B."/>
            <person name="Kuo A."/>
            <person name="Salamov A."/>
            <person name="Lipzen A."/>
            <person name="Labutti K."/>
            <person name="Barry K."/>
            <person name="Miao Y."/>
            <person name="Rahimi M.J."/>
            <person name="Shen Q."/>
            <person name="Grigoriev I.V."/>
            <person name="Kubicek C.P."/>
            <person name="Druzhinina I.S."/>
        </authorList>
    </citation>
    <scope>NUCLEOTIDE SEQUENCE [LARGE SCALE GENOMIC DNA]</scope>
    <source>
        <strain evidence="1 2">CBS 226.95</strain>
    </source>
</reference>
<name>A0A2T4ATA7_TRIHA</name>
<organism evidence="1 2">
    <name type="scientific">Trichoderma harzianum CBS 226.95</name>
    <dbReference type="NCBI Taxonomy" id="983964"/>
    <lineage>
        <taxon>Eukaryota</taxon>
        <taxon>Fungi</taxon>
        <taxon>Dikarya</taxon>
        <taxon>Ascomycota</taxon>
        <taxon>Pezizomycotina</taxon>
        <taxon>Sordariomycetes</taxon>
        <taxon>Hypocreomycetidae</taxon>
        <taxon>Hypocreales</taxon>
        <taxon>Hypocreaceae</taxon>
        <taxon>Trichoderma</taxon>
    </lineage>
</organism>
<dbReference type="RefSeq" id="XP_024779967.1">
    <property type="nucleotide sequence ID" value="XM_024913082.1"/>
</dbReference>
<dbReference type="GeneID" id="36621642"/>
<dbReference type="AlphaFoldDB" id="A0A2T4ATA7"/>
<dbReference type="EMBL" id="KZ679675">
    <property type="protein sequence ID" value="PTB60290.1"/>
    <property type="molecule type" value="Genomic_DNA"/>
</dbReference>
<proteinExistence type="predicted"/>
<evidence type="ECO:0000313" key="1">
    <source>
        <dbReference type="EMBL" id="PTB60290.1"/>
    </source>
</evidence>
<keyword evidence="2" id="KW-1185">Reference proteome</keyword>
<accession>A0A2T4ATA7</accession>
<gene>
    <name evidence="1" type="ORF">M431DRAFT_176797</name>
</gene>
<dbReference type="Proteomes" id="UP000241690">
    <property type="component" value="Unassembled WGS sequence"/>
</dbReference>
<evidence type="ECO:0000313" key="2">
    <source>
        <dbReference type="Proteomes" id="UP000241690"/>
    </source>
</evidence>
<protein>
    <submittedName>
        <fullName evidence="1">Uncharacterized protein</fullName>
    </submittedName>
</protein>